<reference evidence="1" key="1">
    <citation type="submission" date="2023-07" db="EMBL/GenBank/DDBJ databases">
        <title>Sorghum-associated microbial communities from plants grown in Nebraska, USA.</title>
        <authorList>
            <person name="Schachtman D."/>
        </authorList>
    </citation>
    <scope>NUCLEOTIDE SEQUENCE</scope>
    <source>
        <strain evidence="1">2697</strain>
    </source>
</reference>
<protein>
    <submittedName>
        <fullName evidence="1">Phage shock protein PspC (Stress-responsive transcriptional regulator)</fullName>
    </submittedName>
</protein>
<sequence length="517" mass="59446">MKKTHNINIGNSIVHIEEDAYEMLTVYLNEVKQHFARNADDFEIVTDIENRIAEMFAEMLNVQQKQVISIADVQSVMQQMGSVKDFETSEETDEQYTAPPEYDSIKKLYRDTDQAMIAGVCAGLAHYLDLNVKWVRLFTFLTIFIFGSGLLAYIIFWIMVPKAKTRFERMSMYGEEPTLRGFANSYQHPLVKQSKGFVAEFFEVIWNFLQGTGRIILKIIAISITVFGSFLILALISAAAALFGFWDADIFSYFPLNIINQEYIPAVVFAALLLFGIPVLALIIFSLRVAFNGKPISKAFSFGMLIVWLGSVFFGIYYVARISSEFKEGAEFTQDTALKPFKEYTLKADFTKFFTKEDSLNYGIDPQNYKERRILDDRDDDFDAPRNIRIRIERSEDGKTEIRQNYKARGKTFETALKNAQNVHYGFLQQGAVLNFGPMLWLPKNANWRGQEVALTMKVPVGTQIRISRSLHRYLSIYDYWTCNENAGDAEFTEWVMTESGLKCKHLPIEEPKKEEE</sequence>
<evidence type="ECO:0000313" key="2">
    <source>
        <dbReference type="Proteomes" id="UP001246858"/>
    </source>
</evidence>
<dbReference type="Proteomes" id="UP001246858">
    <property type="component" value="Unassembled WGS sequence"/>
</dbReference>
<gene>
    <name evidence="1" type="ORF">J2X78_002692</name>
</gene>
<name>A0ACC6KY69_9SPHI</name>
<dbReference type="EMBL" id="JAVDTF010000002">
    <property type="protein sequence ID" value="MDR6784127.1"/>
    <property type="molecule type" value="Genomic_DNA"/>
</dbReference>
<proteinExistence type="predicted"/>
<accession>A0ACC6KY69</accession>
<organism evidence="1 2">
    <name type="scientific">Pedobacter africanus</name>
    <dbReference type="NCBI Taxonomy" id="151894"/>
    <lineage>
        <taxon>Bacteria</taxon>
        <taxon>Pseudomonadati</taxon>
        <taxon>Bacteroidota</taxon>
        <taxon>Sphingobacteriia</taxon>
        <taxon>Sphingobacteriales</taxon>
        <taxon>Sphingobacteriaceae</taxon>
        <taxon>Pedobacter</taxon>
    </lineage>
</organism>
<evidence type="ECO:0000313" key="1">
    <source>
        <dbReference type="EMBL" id="MDR6784127.1"/>
    </source>
</evidence>
<comment type="caution">
    <text evidence="1">The sequence shown here is derived from an EMBL/GenBank/DDBJ whole genome shotgun (WGS) entry which is preliminary data.</text>
</comment>
<keyword evidence="2" id="KW-1185">Reference proteome</keyword>